<keyword evidence="2" id="KW-1185">Reference proteome</keyword>
<dbReference type="Proteomes" id="UP000828941">
    <property type="component" value="Chromosome 4"/>
</dbReference>
<evidence type="ECO:0000313" key="2">
    <source>
        <dbReference type="Proteomes" id="UP000828941"/>
    </source>
</evidence>
<name>A0ACB9PGK3_BAUVA</name>
<sequence length="227" mass="24575">MENEKDAFYVVRKGDVVGIYKNFTDIPVSDGSLRIYKGYHLPKTAEEYLVSHGLKEATYSLSATDVYEGLFGRIVACPYRHPYSSGEKTNDLNSPPKRLDFQGTVQYDVRNYSSGGKKSEVNPPMRSHGAVQSDRSMIGSSSTNSQRHHVLAGTQSDLSTCLSCTLVFDGAAKGNPGPAGAGAVLRAEDGSKVCISCNNFEVMIFLAKFRSLRGVIAGLSAARRSGF</sequence>
<proteinExistence type="predicted"/>
<comment type="caution">
    <text evidence="1">The sequence shown here is derived from an EMBL/GenBank/DDBJ whole genome shotgun (WGS) entry which is preliminary data.</text>
</comment>
<dbReference type="EMBL" id="CM039429">
    <property type="protein sequence ID" value="KAI4347668.1"/>
    <property type="molecule type" value="Genomic_DNA"/>
</dbReference>
<organism evidence="1 2">
    <name type="scientific">Bauhinia variegata</name>
    <name type="common">Purple orchid tree</name>
    <name type="synonym">Phanera variegata</name>
    <dbReference type="NCBI Taxonomy" id="167791"/>
    <lineage>
        <taxon>Eukaryota</taxon>
        <taxon>Viridiplantae</taxon>
        <taxon>Streptophyta</taxon>
        <taxon>Embryophyta</taxon>
        <taxon>Tracheophyta</taxon>
        <taxon>Spermatophyta</taxon>
        <taxon>Magnoliopsida</taxon>
        <taxon>eudicotyledons</taxon>
        <taxon>Gunneridae</taxon>
        <taxon>Pentapetalae</taxon>
        <taxon>rosids</taxon>
        <taxon>fabids</taxon>
        <taxon>Fabales</taxon>
        <taxon>Fabaceae</taxon>
        <taxon>Cercidoideae</taxon>
        <taxon>Cercideae</taxon>
        <taxon>Bauhiniinae</taxon>
        <taxon>Bauhinia</taxon>
    </lineage>
</organism>
<reference evidence="1 2" key="1">
    <citation type="journal article" date="2022" name="DNA Res.">
        <title>Chromosomal-level genome assembly of the orchid tree Bauhinia variegata (Leguminosae; Cercidoideae) supports the allotetraploid origin hypothesis of Bauhinia.</title>
        <authorList>
            <person name="Zhong Y."/>
            <person name="Chen Y."/>
            <person name="Zheng D."/>
            <person name="Pang J."/>
            <person name="Liu Y."/>
            <person name="Luo S."/>
            <person name="Meng S."/>
            <person name="Qian L."/>
            <person name="Wei D."/>
            <person name="Dai S."/>
            <person name="Zhou R."/>
        </authorList>
    </citation>
    <scope>NUCLEOTIDE SEQUENCE [LARGE SCALE GENOMIC DNA]</scope>
    <source>
        <strain evidence="1">BV-YZ2020</strain>
    </source>
</reference>
<gene>
    <name evidence="1" type="ORF">L6164_008459</name>
</gene>
<protein>
    <submittedName>
        <fullName evidence="1">Uncharacterized protein</fullName>
    </submittedName>
</protein>
<evidence type="ECO:0000313" key="1">
    <source>
        <dbReference type="EMBL" id="KAI4347668.1"/>
    </source>
</evidence>
<accession>A0ACB9PGK3</accession>